<accession>A0A3E3E2M1</accession>
<evidence type="ECO:0000256" key="2">
    <source>
        <dbReference type="ARBA" id="ARBA00049360"/>
    </source>
</evidence>
<dbReference type="Proteomes" id="UP000261212">
    <property type="component" value="Unassembled WGS sequence"/>
</dbReference>
<gene>
    <name evidence="6" type="ORF">DW687_00450</name>
</gene>
<dbReference type="AlphaFoldDB" id="A0A3E3E2M1"/>
<comment type="subunit">
    <text evidence="3">Dimerizes in the presence of ATP but not ADP; ATP-binding is required for double-stranded (ds)DNA-binding. Interacts with DnaA.</text>
</comment>
<comment type="similarity">
    <text evidence="1">Belongs to the ParA family.</text>
</comment>
<dbReference type="EMBL" id="QUSM01000001">
    <property type="protein sequence ID" value="RGD75824.1"/>
    <property type="molecule type" value="Genomic_DNA"/>
</dbReference>
<evidence type="ECO:0000313" key="6">
    <source>
        <dbReference type="EMBL" id="RGD75824.1"/>
    </source>
</evidence>
<evidence type="ECO:0000256" key="1">
    <source>
        <dbReference type="ARBA" id="ARBA00006976"/>
    </source>
</evidence>
<evidence type="ECO:0000259" key="5">
    <source>
        <dbReference type="Pfam" id="PF13614"/>
    </source>
</evidence>
<dbReference type="InterPro" id="IPR050678">
    <property type="entry name" value="DNA_Partitioning_ATPase"/>
</dbReference>
<evidence type="ECO:0000256" key="3">
    <source>
        <dbReference type="ARBA" id="ARBA00062323"/>
    </source>
</evidence>
<feature type="domain" description="AAA" evidence="5">
    <location>
        <begin position="2"/>
        <end position="178"/>
    </location>
</feature>
<organism evidence="6 7">
    <name type="scientific">Anaerofustis stercorihominis</name>
    <dbReference type="NCBI Taxonomy" id="214853"/>
    <lineage>
        <taxon>Bacteria</taxon>
        <taxon>Bacillati</taxon>
        <taxon>Bacillota</taxon>
        <taxon>Clostridia</taxon>
        <taxon>Eubacteriales</taxon>
        <taxon>Eubacteriaceae</taxon>
        <taxon>Anaerofustis</taxon>
    </lineage>
</organism>
<dbReference type="RefSeq" id="WP_117530899.1">
    <property type="nucleotide sequence ID" value="NZ_CP176644.1"/>
</dbReference>
<dbReference type="InterPro" id="IPR027417">
    <property type="entry name" value="P-loop_NTPase"/>
</dbReference>
<dbReference type="Pfam" id="PF13614">
    <property type="entry name" value="AAA_31"/>
    <property type="match status" value="1"/>
</dbReference>
<dbReference type="FunFam" id="3.40.50.300:FF:000285">
    <property type="entry name" value="Sporulation initiation inhibitor Soj"/>
    <property type="match status" value="1"/>
</dbReference>
<dbReference type="SUPFAM" id="SSF52540">
    <property type="entry name" value="P-loop containing nucleoside triphosphate hydrolases"/>
    <property type="match status" value="1"/>
</dbReference>
<dbReference type="Gene3D" id="3.40.50.300">
    <property type="entry name" value="P-loop containing nucleotide triphosphate hydrolases"/>
    <property type="match status" value="1"/>
</dbReference>
<sequence length="254" mass="27870">MAKIISLFNQKGGVGKTTTAVNLSACLAKMDKKVLGIDLDPQSNFTSGLDIDRTKLEYSTYDIIVNDVDGSNVVINTEVENLDLIPSSIDLASAEIEIASKPKRETILKRHISSLIAGYDYVIIDCAPSLGLLPINALCASNSVLIPIQCEYYALEGVSQLMNTINLVKKGINPYLKVEGVLLTMFDNRTNLSTQVVEEVKRFFGNKVYETIIPRNIRLAEAPSFGQTIVEYDPSSKGSKAYMNLAKELLKKGE</sequence>
<proteinExistence type="inferred from homology"/>
<comment type="caution">
    <text evidence="6">The sequence shown here is derived from an EMBL/GenBank/DDBJ whole genome shotgun (WGS) entry which is preliminary data.</text>
</comment>
<evidence type="ECO:0000313" key="7">
    <source>
        <dbReference type="Proteomes" id="UP000261212"/>
    </source>
</evidence>
<reference evidence="6 7" key="1">
    <citation type="submission" date="2018-08" db="EMBL/GenBank/DDBJ databases">
        <title>A genome reference for cultivated species of the human gut microbiota.</title>
        <authorList>
            <person name="Zou Y."/>
            <person name="Xue W."/>
            <person name="Luo G."/>
        </authorList>
    </citation>
    <scope>NUCLEOTIDE SEQUENCE [LARGE SCALE GENOMIC DNA]</scope>
    <source>
        <strain evidence="6 7">AM25-6</strain>
    </source>
</reference>
<dbReference type="CDD" id="cd02042">
    <property type="entry name" value="ParAB_family"/>
    <property type="match status" value="1"/>
</dbReference>
<protein>
    <recommendedName>
        <fullName evidence="4">Sporulation initiation inhibitor protein Soj</fullName>
    </recommendedName>
</protein>
<dbReference type="PANTHER" id="PTHR13696:SF52">
    <property type="entry name" value="PARA FAMILY PROTEIN CT_582"/>
    <property type="match status" value="1"/>
</dbReference>
<dbReference type="PANTHER" id="PTHR13696">
    <property type="entry name" value="P-LOOP CONTAINING NUCLEOSIDE TRIPHOSPHATE HYDROLASE"/>
    <property type="match status" value="1"/>
</dbReference>
<comment type="catalytic activity">
    <reaction evidence="2">
        <text>ATP + H2O = ADP + phosphate + H(+)</text>
        <dbReference type="Rhea" id="RHEA:13065"/>
        <dbReference type="ChEBI" id="CHEBI:15377"/>
        <dbReference type="ChEBI" id="CHEBI:15378"/>
        <dbReference type="ChEBI" id="CHEBI:30616"/>
        <dbReference type="ChEBI" id="CHEBI:43474"/>
        <dbReference type="ChEBI" id="CHEBI:456216"/>
    </reaction>
</comment>
<dbReference type="PIRSF" id="PIRSF009320">
    <property type="entry name" value="Nuc_binding_HP_1000"/>
    <property type="match status" value="1"/>
</dbReference>
<evidence type="ECO:0000256" key="4">
    <source>
        <dbReference type="ARBA" id="ARBA00071824"/>
    </source>
</evidence>
<name>A0A3E3E2M1_9FIRM</name>
<dbReference type="InterPro" id="IPR025669">
    <property type="entry name" value="AAA_dom"/>
</dbReference>